<dbReference type="GO" id="GO:0005634">
    <property type="term" value="C:nucleus"/>
    <property type="evidence" value="ECO:0007669"/>
    <property type="project" value="TreeGrafter"/>
</dbReference>
<dbReference type="OrthoDB" id="1747274at2759"/>
<dbReference type="InterPro" id="IPR043128">
    <property type="entry name" value="Rev_trsase/Diguanyl_cyclase"/>
</dbReference>
<name>A0A0C2G5R4_9BILA</name>
<protein>
    <recommendedName>
        <fullName evidence="2">UmuC domain-containing protein</fullName>
    </recommendedName>
</protein>
<dbReference type="EMBL" id="KN743751">
    <property type="protein sequence ID" value="KIH52396.1"/>
    <property type="molecule type" value="Genomic_DNA"/>
</dbReference>
<dbReference type="PRINTS" id="PR00929">
    <property type="entry name" value="ATHOOK"/>
</dbReference>
<dbReference type="SMART" id="SM00384">
    <property type="entry name" value="AT_hook"/>
    <property type="match status" value="2"/>
</dbReference>
<dbReference type="Pfam" id="PF00817">
    <property type="entry name" value="IMS"/>
    <property type="match status" value="1"/>
</dbReference>
<dbReference type="FunFam" id="3.40.1170.60:FF:000002">
    <property type="entry name" value="Polymerase (DNA directed) kappa"/>
    <property type="match status" value="1"/>
</dbReference>
<dbReference type="SUPFAM" id="SSF56672">
    <property type="entry name" value="DNA/RNA polymerases"/>
    <property type="match status" value="1"/>
</dbReference>
<dbReference type="InterPro" id="IPR043502">
    <property type="entry name" value="DNA/RNA_pol_sf"/>
</dbReference>
<dbReference type="GO" id="GO:0003887">
    <property type="term" value="F:DNA-directed DNA polymerase activity"/>
    <property type="evidence" value="ECO:0007669"/>
    <property type="project" value="TreeGrafter"/>
</dbReference>
<reference evidence="3 4" key="1">
    <citation type="submission" date="2013-12" db="EMBL/GenBank/DDBJ databases">
        <title>Draft genome of the parsitic nematode Ancylostoma duodenale.</title>
        <authorList>
            <person name="Mitreva M."/>
        </authorList>
    </citation>
    <scope>NUCLEOTIDE SEQUENCE [LARGE SCALE GENOMIC DNA]</scope>
    <source>
        <strain evidence="3 4">Zhejiang</strain>
    </source>
</reference>
<dbReference type="InterPro" id="IPR017956">
    <property type="entry name" value="AT_hook_DNA-bd_motif"/>
</dbReference>
<evidence type="ECO:0000313" key="3">
    <source>
        <dbReference type="EMBL" id="KIH52396.1"/>
    </source>
</evidence>
<keyword evidence="4" id="KW-1185">Reference proteome</keyword>
<feature type="region of interest" description="Disordered" evidence="1">
    <location>
        <begin position="400"/>
        <end position="427"/>
    </location>
</feature>
<accession>A0A0C2G5R4</accession>
<dbReference type="Gene3D" id="3.30.70.270">
    <property type="match status" value="1"/>
</dbReference>
<evidence type="ECO:0000256" key="1">
    <source>
        <dbReference type="SAM" id="MobiDB-lite"/>
    </source>
</evidence>
<dbReference type="Gene3D" id="1.10.150.810">
    <property type="match status" value="1"/>
</dbReference>
<organism evidence="3 4">
    <name type="scientific">Ancylostoma duodenale</name>
    <dbReference type="NCBI Taxonomy" id="51022"/>
    <lineage>
        <taxon>Eukaryota</taxon>
        <taxon>Metazoa</taxon>
        <taxon>Ecdysozoa</taxon>
        <taxon>Nematoda</taxon>
        <taxon>Chromadorea</taxon>
        <taxon>Rhabditida</taxon>
        <taxon>Rhabditina</taxon>
        <taxon>Rhabditomorpha</taxon>
        <taxon>Strongyloidea</taxon>
        <taxon>Ancylostomatidae</taxon>
        <taxon>Ancylostomatinae</taxon>
        <taxon>Ancylostoma</taxon>
    </lineage>
</organism>
<proteinExistence type="predicted"/>
<dbReference type="InterPro" id="IPR050116">
    <property type="entry name" value="DNA_polymerase-Y"/>
</dbReference>
<dbReference type="GO" id="GO:0042276">
    <property type="term" value="P:error-prone translesion synthesis"/>
    <property type="evidence" value="ECO:0007669"/>
    <property type="project" value="TreeGrafter"/>
</dbReference>
<dbReference type="Pfam" id="PF02178">
    <property type="entry name" value="AT_hook"/>
    <property type="match status" value="2"/>
</dbReference>
<dbReference type="Proteomes" id="UP000054047">
    <property type="component" value="Unassembled WGS sequence"/>
</dbReference>
<gene>
    <name evidence="3" type="ORF">ANCDUO_17503</name>
</gene>
<dbReference type="InterPro" id="IPR001126">
    <property type="entry name" value="UmuC"/>
</dbReference>
<dbReference type="PROSITE" id="PS50173">
    <property type="entry name" value="UMUC"/>
    <property type="match status" value="1"/>
</dbReference>
<dbReference type="AlphaFoldDB" id="A0A0C2G5R4"/>
<dbReference type="PANTHER" id="PTHR11076">
    <property type="entry name" value="DNA REPAIR POLYMERASE UMUC / TRANSFERASE FAMILY MEMBER"/>
    <property type="match status" value="1"/>
</dbReference>
<evidence type="ECO:0000259" key="2">
    <source>
        <dbReference type="PROSITE" id="PS50173"/>
    </source>
</evidence>
<dbReference type="GO" id="GO:0006281">
    <property type="term" value="P:DNA repair"/>
    <property type="evidence" value="ECO:0007669"/>
    <property type="project" value="InterPro"/>
</dbReference>
<dbReference type="Gene3D" id="3.40.1170.60">
    <property type="match status" value="1"/>
</dbReference>
<feature type="domain" description="UmuC" evidence="2">
    <location>
        <begin position="75"/>
        <end position="219"/>
    </location>
</feature>
<dbReference type="PANTHER" id="PTHR11076:SF33">
    <property type="entry name" value="DNA POLYMERASE KAPPA"/>
    <property type="match status" value="1"/>
</dbReference>
<dbReference type="GO" id="GO:0003677">
    <property type="term" value="F:DNA binding"/>
    <property type="evidence" value="ECO:0007669"/>
    <property type="project" value="InterPro"/>
</dbReference>
<sequence length="427" mass="48842">MAGLDKERISKIIESNTSENYSNFSKKQQDRINEKTAAIKKRLEAVTPAEWARAEKEMDELAAKLECHRDLRRDCVHIDMDAYFAAVEMRDDPRLRTVPMAVGSMAMLSTSNYIARRFGVRAAMPGFIAKKLCPQLELVHGNYDKYKRESAIFEAIFAEYDEDVSMGSLDEAYLELTAYVHDRLSVRLHPNVLVDPNYLKLKAQVRCLLFEPTLLAMAIEPPEVEELRLKKQMELVQMEIDEENYVADAVVMDEAVAGEVEVTTEDYEPLYYEDIVDDALNATVRTVRFSRVVDKVCYTPPKRKRGRPRKDDLLAACERGARVNRRQSLPRSAKNNMPLVVMEANSVSDDDLSLGGYDSDPGQSELSQEQDTYIEVALTDEDHVQDVMQSILEQVCRMVDQPKRKRGRPRKSDIAQQLVLEPKPKRR</sequence>
<evidence type="ECO:0000313" key="4">
    <source>
        <dbReference type="Proteomes" id="UP000054047"/>
    </source>
</evidence>